<name>A0A1I3T6X0_9BACL</name>
<dbReference type="STRING" id="46223.SAMN05421852_1167"/>
<feature type="domain" description="BioF2-like acetyltransferase" evidence="1">
    <location>
        <begin position="203"/>
        <end position="325"/>
    </location>
</feature>
<dbReference type="GO" id="GO:0016740">
    <property type="term" value="F:transferase activity"/>
    <property type="evidence" value="ECO:0007669"/>
    <property type="project" value="UniProtKB-KW"/>
</dbReference>
<organism evidence="2 3">
    <name type="scientific">Thermoflavimicrobium dichotomicum</name>
    <dbReference type="NCBI Taxonomy" id="46223"/>
    <lineage>
        <taxon>Bacteria</taxon>
        <taxon>Bacillati</taxon>
        <taxon>Bacillota</taxon>
        <taxon>Bacilli</taxon>
        <taxon>Bacillales</taxon>
        <taxon>Thermoactinomycetaceae</taxon>
        <taxon>Thermoflavimicrobium</taxon>
    </lineage>
</organism>
<evidence type="ECO:0000313" key="2">
    <source>
        <dbReference type="EMBL" id="SFJ66039.1"/>
    </source>
</evidence>
<accession>A0A1I3T6X0</accession>
<reference evidence="2 3" key="1">
    <citation type="submission" date="2016-10" db="EMBL/GenBank/DDBJ databases">
        <authorList>
            <person name="de Groot N.N."/>
        </authorList>
    </citation>
    <scope>NUCLEOTIDE SEQUENCE [LARGE SCALE GENOMIC DNA]</scope>
    <source>
        <strain evidence="2 3">DSM 44778</strain>
    </source>
</reference>
<sequence length="384" mass="44919">MNQHLRLFDKENLTNLNWKEIENGTFAQRYHTPFLQKGTQTFIANVQTELMLLQVDSLLLPLTVNQKEYENSYVVSPYTHYVTYAKKELAALKKYWLSLLLHPLLSGLDYYLRACQINRVVIVNNWLVSTNLHPAFTTQQVECITSFLTKRFPDHAILFRSVNEFSPAGQVNIFLENHYIPIPSRQVYFYDPAQESTLNSKTRWLLKRDKKLFEQSGYQVVEAAKIPEQALPRLIELYNLLYLKKYSIYNPQFQLSFLTHAIEQKFLHVYALQKDKQIDGVIGYFIQDQTMTTPFFGYDIHLRQQIGLYRMLSSLLVQKAHEHQLLLHQSSGAASFKRCRGACAALEYTMAYVDHLPKFRRQAWHGLSSILQKLAVPIIQKYKL</sequence>
<proteinExistence type="predicted"/>
<evidence type="ECO:0000259" key="1">
    <source>
        <dbReference type="Pfam" id="PF13480"/>
    </source>
</evidence>
<dbReference type="InterPro" id="IPR038740">
    <property type="entry name" value="BioF2-like_GNAT_dom"/>
</dbReference>
<dbReference type="Pfam" id="PF13480">
    <property type="entry name" value="Acetyltransf_6"/>
    <property type="match status" value="1"/>
</dbReference>
<dbReference type="AlphaFoldDB" id="A0A1I3T6X0"/>
<dbReference type="RefSeq" id="WP_175482487.1">
    <property type="nucleotide sequence ID" value="NZ_FORR01000016.1"/>
</dbReference>
<dbReference type="SUPFAM" id="SSF55729">
    <property type="entry name" value="Acyl-CoA N-acyltransferases (Nat)"/>
    <property type="match status" value="1"/>
</dbReference>
<evidence type="ECO:0000313" key="3">
    <source>
        <dbReference type="Proteomes" id="UP000199545"/>
    </source>
</evidence>
<keyword evidence="2" id="KW-0808">Transferase</keyword>
<protein>
    <submittedName>
        <fullName evidence="2">Acetyltransferase (GNAT) domain-containing protein</fullName>
    </submittedName>
</protein>
<dbReference type="Proteomes" id="UP000199545">
    <property type="component" value="Unassembled WGS sequence"/>
</dbReference>
<dbReference type="EMBL" id="FORR01000016">
    <property type="protein sequence ID" value="SFJ66039.1"/>
    <property type="molecule type" value="Genomic_DNA"/>
</dbReference>
<dbReference type="InterPro" id="IPR016181">
    <property type="entry name" value="Acyl_CoA_acyltransferase"/>
</dbReference>
<gene>
    <name evidence="2" type="ORF">SAMN05421852_1167</name>
</gene>
<keyword evidence="3" id="KW-1185">Reference proteome</keyword>